<sequence>MKQKFKVGDLIYCPSKTNHNLNLDNSFIELISKVNQFYWVFMHEDISWSYAQPINLKTLKKIVDYIDGETVTE</sequence>
<comment type="caution">
    <text evidence="1">The sequence shown here is derived from an EMBL/GenBank/DDBJ whole genome shotgun (WGS) entry which is preliminary data.</text>
</comment>
<proteinExistence type="predicted"/>
<accession>A0A1V4GVQ4</accession>
<organism evidence="1 2">
    <name type="scientific">Moraxella lacunata</name>
    <dbReference type="NCBI Taxonomy" id="477"/>
    <lineage>
        <taxon>Bacteria</taxon>
        <taxon>Pseudomonadati</taxon>
        <taxon>Pseudomonadota</taxon>
        <taxon>Gammaproteobacteria</taxon>
        <taxon>Moraxellales</taxon>
        <taxon>Moraxellaceae</taxon>
        <taxon>Moraxella</taxon>
    </lineage>
</organism>
<dbReference type="RefSeq" id="WP_062498420.1">
    <property type="nucleotide sequence ID" value="NZ_MXAN01000046.1"/>
</dbReference>
<reference evidence="2" key="1">
    <citation type="submission" date="2017-03" db="EMBL/GenBank/DDBJ databases">
        <title>Draft genome sequence of Moraxella equi CCUG 4950T type strain.</title>
        <authorList>
            <person name="Salva-Serra F."/>
            <person name="Engstrom-Jakobsson H."/>
            <person name="Thorell K."/>
            <person name="Jaen-Luchoro D."/>
            <person name="Gonzales-Siles L."/>
            <person name="Karlsson R."/>
            <person name="Yazdan S."/>
            <person name="Boulund F."/>
            <person name="Johnning A."/>
            <person name="Engstrand L."/>
            <person name="Kristiansson E."/>
            <person name="Moore E."/>
        </authorList>
    </citation>
    <scope>NUCLEOTIDE SEQUENCE [LARGE SCALE GENOMIC DNA]</scope>
    <source>
        <strain evidence="2">CCUG 4441</strain>
    </source>
</reference>
<dbReference type="AlphaFoldDB" id="A0A1V4GVQ4"/>
<gene>
    <name evidence="1" type="ORF">B5J94_06805</name>
</gene>
<dbReference type="EMBL" id="MXAN01000046">
    <property type="protein sequence ID" value="OPH36749.1"/>
    <property type="molecule type" value="Genomic_DNA"/>
</dbReference>
<evidence type="ECO:0000313" key="1">
    <source>
        <dbReference type="EMBL" id="OPH36749.1"/>
    </source>
</evidence>
<name>A0A1V4GVQ4_MORLA</name>
<protein>
    <submittedName>
        <fullName evidence="1">Uncharacterized protein</fullName>
    </submittedName>
</protein>
<evidence type="ECO:0000313" key="2">
    <source>
        <dbReference type="Proteomes" id="UP000191025"/>
    </source>
</evidence>
<dbReference type="Proteomes" id="UP000191025">
    <property type="component" value="Unassembled WGS sequence"/>
</dbReference>